<comment type="pathway">
    <text evidence="5">Carbohydrate metabolism; pentose and glucuronate interconversion.</text>
</comment>
<dbReference type="PIRSF" id="PIRSF016049">
    <property type="entry name" value="Man_dehyd"/>
    <property type="match status" value="1"/>
</dbReference>
<dbReference type="GO" id="GO:0008927">
    <property type="term" value="F:mannonate dehydratase activity"/>
    <property type="evidence" value="ECO:0007669"/>
    <property type="project" value="UniProtKB-EC"/>
</dbReference>
<dbReference type="InterPro" id="IPR036237">
    <property type="entry name" value="Xyl_isomerase-like_sf"/>
</dbReference>
<dbReference type="GO" id="GO:0008198">
    <property type="term" value="F:ferrous iron binding"/>
    <property type="evidence" value="ECO:0007669"/>
    <property type="project" value="TreeGrafter"/>
</dbReference>
<evidence type="ECO:0000256" key="6">
    <source>
        <dbReference type="ARBA" id="ARBA00007389"/>
    </source>
</evidence>
<organism evidence="11">
    <name type="scientific">Roseihalotalea indica</name>
    <dbReference type="NCBI Taxonomy" id="2867963"/>
    <lineage>
        <taxon>Bacteria</taxon>
        <taxon>Pseudomonadati</taxon>
        <taxon>Bacteroidota</taxon>
        <taxon>Cytophagia</taxon>
        <taxon>Cytophagales</taxon>
        <taxon>Catalimonadaceae</taxon>
        <taxon>Roseihalotalea</taxon>
    </lineage>
</organism>
<dbReference type="PROSITE" id="PS51257">
    <property type="entry name" value="PROKAR_LIPOPROTEIN"/>
    <property type="match status" value="1"/>
</dbReference>
<evidence type="ECO:0000256" key="8">
    <source>
        <dbReference type="ARBA" id="ARBA00023004"/>
    </source>
</evidence>
<evidence type="ECO:0000256" key="5">
    <source>
        <dbReference type="ARBA" id="ARBA00004892"/>
    </source>
</evidence>
<comment type="cofactor">
    <cofactor evidence="2">
        <name>Mn(2+)</name>
        <dbReference type="ChEBI" id="CHEBI:29035"/>
    </cofactor>
</comment>
<comment type="function">
    <text evidence="4">Catalyzes the dehydration of D-mannonate.</text>
</comment>
<evidence type="ECO:0000313" key="11">
    <source>
        <dbReference type="EMBL" id="WKN39027.1"/>
    </source>
</evidence>
<evidence type="ECO:0000256" key="9">
    <source>
        <dbReference type="ARBA" id="ARBA00023211"/>
    </source>
</evidence>
<dbReference type="GO" id="GO:0042840">
    <property type="term" value="P:D-glucuronate catabolic process"/>
    <property type="evidence" value="ECO:0007669"/>
    <property type="project" value="TreeGrafter"/>
</dbReference>
<reference evidence="11" key="2">
    <citation type="journal article" date="2024" name="Antonie Van Leeuwenhoek">
        <title>Roseihalotalea indica gen. nov., sp. nov., a halophilic Bacteroidetes from mesopelagic Southwest Indian Ocean with higher carbohydrate metabolic potential.</title>
        <authorList>
            <person name="Chen B."/>
            <person name="Zhang M."/>
            <person name="Lin D."/>
            <person name="Ye J."/>
            <person name="Tang K."/>
        </authorList>
    </citation>
    <scope>NUCLEOTIDE SEQUENCE</scope>
    <source>
        <strain evidence="11">TK19036</strain>
    </source>
</reference>
<accession>A0AA49JJ87</accession>
<evidence type="ECO:0000256" key="3">
    <source>
        <dbReference type="ARBA" id="ARBA00001954"/>
    </source>
</evidence>
<evidence type="ECO:0000256" key="10">
    <source>
        <dbReference type="ARBA" id="ARBA00023239"/>
    </source>
</evidence>
<dbReference type="InterPro" id="IPR004628">
    <property type="entry name" value="Man_deHydtase"/>
</dbReference>
<dbReference type="PROSITE" id="PS51318">
    <property type="entry name" value="TAT"/>
    <property type="match status" value="1"/>
</dbReference>
<comment type="cofactor">
    <cofactor evidence="3">
        <name>Fe(2+)</name>
        <dbReference type="ChEBI" id="CHEBI:29033"/>
    </cofactor>
</comment>
<dbReference type="PANTHER" id="PTHR30387:SF2">
    <property type="entry name" value="MANNONATE DEHYDRATASE"/>
    <property type="match status" value="1"/>
</dbReference>
<gene>
    <name evidence="11" type="ORF">K4G66_09965</name>
</gene>
<dbReference type="InterPro" id="IPR006311">
    <property type="entry name" value="TAT_signal"/>
</dbReference>
<dbReference type="EMBL" id="CP120682">
    <property type="protein sequence ID" value="WKN39027.1"/>
    <property type="molecule type" value="Genomic_DNA"/>
</dbReference>
<dbReference type="SUPFAM" id="SSF51658">
    <property type="entry name" value="Xylose isomerase-like"/>
    <property type="match status" value="1"/>
</dbReference>
<proteinExistence type="inferred from homology"/>
<protein>
    <recommendedName>
        <fullName evidence="7">mannonate dehydratase</fullName>
        <ecNumber evidence="7">4.2.1.8</ecNumber>
    </recommendedName>
</protein>
<keyword evidence="10 11" id="KW-0456">Lyase</keyword>
<name>A0AA49JJ87_9BACT</name>
<dbReference type="NCBIfam" id="TIGR01409">
    <property type="entry name" value="TAT_signal_seq"/>
    <property type="match status" value="1"/>
</dbReference>
<dbReference type="Pfam" id="PF03786">
    <property type="entry name" value="UxuA"/>
    <property type="match status" value="2"/>
</dbReference>
<evidence type="ECO:0000256" key="4">
    <source>
        <dbReference type="ARBA" id="ARBA00002713"/>
    </source>
</evidence>
<dbReference type="PANTHER" id="PTHR30387">
    <property type="entry name" value="MANNONATE DEHYDRATASE"/>
    <property type="match status" value="1"/>
</dbReference>
<dbReference type="AlphaFoldDB" id="A0AA49JJ87"/>
<keyword evidence="9" id="KW-0464">Manganese</keyword>
<dbReference type="GO" id="GO:0030145">
    <property type="term" value="F:manganese ion binding"/>
    <property type="evidence" value="ECO:0007669"/>
    <property type="project" value="TreeGrafter"/>
</dbReference>
<comment type="catalytic activity">
    <reaction evidence="1">
        <text>D-mannonate = 2-dehydro-3-deoxy-D-gluconate + H2O</text>
        <dbReference type="Rhea" id="RHEA:20097"/>
        <dbReference type="ChEBI" id="CHEBI:15377"/>
        <dbReference type="ChEBI" id="CHEBI:17767"/>
        <dbReference type="ChEBI" id="CHEBI:57990"/>
        <dbReference type="EC" id="4.2.1.8"/>
    </reaction>
</comment>
<evidence type="ECO:0000256" key="7">
    <source>
        <dbReference type="ARBA" id="ARBA00012927"/>
    </source>
</evidence>
<evidence type="ECO:0000256" key="2">
    <source>
        <dbReference type="ARBA" id="ARBA00001936"/>
    </source>
</evidence>
<keyword evidence="8" id="KW-0408">Iron</keyword>
<evidence type="ECO:0000256" key="1">
    <source>
        <dbReference type="ARBA" id="ARBA00001794"/>
    </source>
</evidence>
<comment type="similarity">
    <text evidence="6">Belongs to the mannonate dehydratase family.</text>
</comment>
<dbReference type="EC" id="4.2.1.8" evidence="7"/>
<sequence length="372" mass="41692">MKNNRRDFLKNASLTALSVGALSACTPGDSKNLGKAASSELKDFVKDAGMKFALAMGLDSPRIPLAKQMDVLHAVSGVIRDTNLDPWDPKAITATKEAWEKEGMKWSVVEGPPSLHEKTKLGLEGRDEEIENFITFMKNLKQYGDVDVICYNWMPVISWYRTTMDRPGRGGALLTAFDNEDKDESLTEYGEVSKETLWENLEYFLKAVVPEAEKIGMNLSLHPDDPQVDSIRGISRIMTTVENFDRMLDLYPSKYSGLTMCQGNFSLMGADVPALIRRWGDRGAINFVHFRNLRGGKYNFVETFHDEGQIDMYQAMQAYYDIGFRGTIRPDHVPTMAGEENTRPGYMTLGTLFAIGYMRGLAESVSKEGGRT</sequence>
<dbReference type="Gene3D" id="3.20.20.150">
    <property type="entry name" value="Divalent-metal-dependent TIM barrel enzymes"/>
    <property type="match status" value="1"/>
</dbReference>
<reference evidence="11" key="1">
    <citation type="journal article" date="2023" name="Comput. Struct. Biotechnol. J.">
        <title>Discovery of a novel marine Bacteroidetes with a rich repertoire of carbohydrate-active enzymes.</title>
        <authorList>
            <person name="Chen B."/>
            <person name="Liu G."/>
            <person name="Chen Q."/>
            <person name="Wang H."/>
            <person name="Liu L."/>
            <person name="Tang K."/>
        </authorList>
    </citation>
    <scope>NUCLEOTIDE SEQUENCE</scope>
    <source>
        <strain evidence="11">TK19036</strain>
    </source>
</reference>
<dbReference type="InterPro" id="IPR019546">
    <property type="entry name" value="TAT_signal_bac_arc"/>
</dbReference>